<evidence type="ECO:0000313" key="10">
    <source>
        <dbReference type="Proteomes" id="UP000243201"/>
    </source>
</evidence>
<evidence type="ECO:0000256" key="1">
    <source>
        <dbReference type="ARBA" id="ARBA00000971"/>
    </source>
</evidence>
<dbReference type="PROSITE" id="PS50059">
    <property type="entry name" value="FKBP_PPIASE"/>
    <property type="match status" value="1"/>
</dbReference>
<dbReference type="RefSeq" id="WP_022864022.1">
    <property type="nucleotide sequence ID" value="NZ_JASOZV010000022.1"/>
</dbReference>
<dbReference type="GeneID" id="78351935"/>
<dbReference type="SUPFAM" id="SSF54534">
    <property type="entry name" value="FKBP-like"/>
    <property type="match status" value="1"/>
</dbReference>
<evidence type="ECO:0000256" key="4">
    <source>
        <dbReference type="ARBA" id="ARBA00023110"/>
    </source>
</evidence>
<dbReference type="Gene3D" id="3.10.50.40">
    <property type="match status" value="1"/>
</dbReference>
<reference evidence="9 10" key="1">
    <citation type="submission" date="2017-09" db="EMBL/GenBank/DDBJ databases">
        <title>Bacterial strain isolated from the female urinary microbiota.</title>
        <authorList>
            <person name="Thomas-White K."/>
            <person name="Kumar N."/>
            <person name="Forster S."/>
            <person name="Putonti C."/>
            <person name="Lawley T."/>
            <person name="Wolfe A.J."/>
        </authorList>
    </citation>
    <scope>NUCLEOTIDE SEQUENCE [LARGE SCALE GENOMIC DNA]</scope>
    <source>
        <strain evidence="9 10">UMB0744</strain>
    </source>
</reference>
<dbReference type="InterPro" id="IPR046357">
    <property type="entry name" value="PPIase_dom_sf"/>
</dbReference>
<sequence length="328" mass="34557">MHIHSVSSLPLRVRSVRVIVLVLVAALGISLLSGCSSAASDASAAEVKGKFPAVTGELGQAPQMEAGSGKAPTSLQVRVLHEGDGRPVTAKDQVLMDTLGNLWDGKTVMSTFRIGDSAQGYAMSEVIPGWKQALIGKKLRSRVQITVPPQLGFQGEAAKRIPANSTMVFVIDLISAMDLSDVSALKQAKKIDKSFSKLPKGIKISGAPGAQPQVTIDPALPAPKTKQVIMLYQGKGPKLEPDDFPGVHLTAASYEDGTWSKVSSSWPSGKMVSTPSTVQTTPQFLGVPVGSRMVMIDPAEGERQGAKAHPARIAIYDIGAKQTSTRLG</sequence>
<dbReference type="PANTHER" id="PTHR43811">
    <property type="entry name" value="FKBP-TYPE PEPTIDYL-PROLYL CIS-TRANS ISOMERASE FKPA"/>
    <property type="match status" value="1"/>
</dbReference>
<dbReference type="EMBL" id="PNGC01000001">
    <property type="protein sequence ID" value="PMB90658.1"/>
    <property type="molecule type" value="Genomic_DNA"/>
</dbReference>
<evidence type="ECO:0000256" key="6">
    <source>
        <dbReference type="PROSITE-ProRule" id="PRU00277"/>
    </source>
</evidence>
<evidence type="ECO:0000259" key="8">
    <source>
        <dbReference type="PROSITE" id="PS50059"/>
    </source>
</evidence>
<keyword evidence="10" id="KW-1185">Reference proteome</keyword>
<protein>
    <recommendedName>
        <fullName evidence="3 6">peptidylprolyl isomerase</fullName>
        <ecNumber evidence="3 6">5.2.1.8</ecNumber>
    </recommendedName>
</protein>
<evidence type="ECO:0000256" key="2">
    <source>
        <dbReference type="ARBA" id="ARBA00006577"/>
    </source>
</evidence>
<comment type="catalytic activity">
    <reaction evidence="1 6">
        <text>[protein]-peptidylproline (omega=180) = [protein]-peptidylproline (omega=0)</text>
        <dbReference type="Rhea" id="RHEA:16237"/>
        <dbReference type="Rhea" id="RHEA-COMP:10747"/>
        <dbReference type="Rhea" id="RHEA-COMP:10748"/>
        <dbReference type="ChEBI" id="CHEBI:83833"/>
        <dbReference type="ChEBI" id="CHEBI:83834"/>
        <dbReference type="EC" id="5.2.1.8"/>
    </reaction>
</comment>
<feature type="chain" id="PRO_5045422665" description="peptidylprolyl isomerase" evidence="7">
    <location>
        <begin position="39"/>
        <end position="328"/>
    </location>
</feature>
<evidence type="ECO:0000256" key="7">
    <source>
        <dbReference type="SAM" id="SignalP"/>
    </source>
</evidence>
<keyword evidence="5 6" id="KW-0413">Isomerase</keyword>
<feature type="signal peptide" evidence="7">
    <location>
        <begin position="1"/>
        <end position="38"/>
    </location>
</feature>
<evidence type="ECO:0000256" key="3">
    <source>
        <dbReference type="ARBA" id="ARBA00013194"/>
    </source>
</evidence>
<dbReference type="Pfam" id="PF00254">
    <property type="entry name" value="FKBP_C"/>
    <property type="match status" value="1"/>
</dbReference>
<dbReference type="InterPro" id="IPR001179">
    <property type="entry name" value="PPIase_FKBP_dom"/>
</dbReference>
<proteinExistence type="inferred from homology"/>
<comment type="similarity">
    <text evidence="2">Belongs to the FKBP-type PPIase family.</text>
</comment>
<dbReference type="Proteomes" id="UP000243201">
    <property type="component" value="Unassembled WGS sequence"/>
</dbReference>
<keyword evidence="7" id="KW-0732">Signal</keyword>
<evidence type="ECO:0000313" key="9">
    <source>
        <dbReference type="EMBL" id="PMB90658.1"/>
    </source>
</evidence>
<evidence type="ECO:0000256" key="5">
    <source>
        <dbReference type="ARBA" id="ARBA00023235"/>
    </source>
</evidence>
<dbReference type="PANTHER" id="PTHR43811:SF19">
    <property type="entry name" value="39 KDA FK506-BINDING NUCLEAR PROTEIN"/>
    <property type="match status" value="1"/>
</dbReference>
<name>A0ABX4UQY0_9ACTO</name>
<accession>A0ABX4UQY0</accession>
<comment type="caution">
    <text evidence="9">The sequence shown here is derived from an EMBL/GenBank/DDBJ whole genome shotgun (WGS) entry which is preliminary data.</text>
</comment>
<feature type="domain" description="PPIase FKBP-type" evidence="8">
    <location>
        <begin position="91"/>
        <end position="177"/>
    </location>
</feature>
<gene>
    <name evidence="9" type="ORF">CJ240_02715</name>
</gene>
<dbReference type="EC" id="5.2.1.8" evidence="3 6"/>
<organism evidence="9 10">
    <name type="scientific">Varibaculum cambriense</name>
    <dbReference type="NCBI Taxonomy" id="184870"/>
    <lineage>
        <taxon>Bacteria</taxon>
        <taxon>Bacillati</taxon>
        <taxon>Actinomycetota</taxon>
        <taxon>Actinomycetes</taxon>
        <taxon>Actinomycetales</taxon>
        <taxon>Actinomycetaceae</taxon>
        <taxon>Varibaculum</taxon>
    </lineage>
</organism>
<keyword evidence="4 6" id="KW-0697">Rotamase</keyword>